<dbReference type="AlphaFoldDB" id="A0A179H2E6"/>
<organism evidence="1 2">
    <name type="scientific">Purpureocillium lilacinum</name>
    <name type="common">Paecilomyces lilacinus</name>
    <dbReference type="NCBI Taxonomy" id="33203"/>
    <lineage>
        <taxon>Eukaryota</taxon>
        <taxon>Fungi</taxon>
        <taxon>Dikarya</taxon>
        <taxon>Ascomycota</taxon>
        <taxon>Pezizomycotina</taxon>
        <taxon>Sordariomycetes</taxon>
        <taxon>Hypocreomycetidae</taxon>
        <taxon>Hypocreales</taxon>
        <taxon>Ophiocordycipitaceae</taxon>
        <taxon>Purpureocillium</taxon>
    </lineage>
</organism>
<reference evidence="1 2" key="1">
    <citation type="submission" date="2016-01" db="EMBL/GenBank/DDBJ databases">
        <title>Biosynthesis of antibiotic leucinostatins and their inhibition on Phytophthora in bio-control Purpureocillium lilacinum.</title>
        <authorList>
            <person name="Wang G."/>
            <person name="Liu Z."/>
            <person name="Lin R."/>
            <person name="Li E."/>
            <person name="Mao Z."/>
            <person name="Ling J."/>
            <person name="Yin W."/>
            <person name="Xie B."/>
        </authorList>
    </citation>
    <scope>NUCLEOTIDE SEQUENCE [LARGE SCALE GENOMIC DNA]</scope>
    <source>
        <strain evidence="1">PLBJ-1</strain>
    </source>
</reference>
<accession>A0A179H2E6</accession>
<comment type="caution">
    <text evidence="1">The sequence shown here is derived from an EMBL/GenBank/DDBJ whole genome shotgun (WGS) entry which is preliminary data.</text>
</comment>
<evidence type="ECO:0000313" key="1">
    <source>
        <dbReference type="EMBL" id="OAQ83858.1"/>
    </source>
</evidence>
<evidence type="ECO:0000313" key="2">
    <source>
        <dbReference type="Proteomes" id="UP000078240"/>
    </source>
</evidence>
<gene>
    <name evidence="1" type="ORF">VFPBJ_02625</name>
</gene>
<dbReference type="EMBL" id="LSBH01000002">
    <property type="protein sequence ID" value="OAQ83858.1"/>
    <property type="molecule type" value="Genomic_DNA"/>
</dbReference>
<proteinExistence type="predicted"/>
<name>A0A179H2E6_PURLI</name>
<protein>
    <submittedName>
        <fullName evidence="1">Uncharacterized protein</fullName>
    </submittedName>
</protein>
<dbReference type="Proteomes" id="UP000078240">
    <property type="component" value="Unassembled WGS sequence"/>
</dbReference>
<sequence>MTGTTPWLTNFSRQSKISGNIALVCRFRGPFLGWHLTPHLTDVSGIVDDRILSLVRCPLPTVAKGSRYSSQDPGPIRRGR</sequence>